<organism evidence="4 5">
    <name type="scientific">Rhodocytophaga aerolata</name>
    <dbReference type="NCBI Taxonomy" id="455078"/>
    <lineage>
        <taxon>Bacteria</taxon>
        <taxon>Pseudomonadati</taxon>
        <taxon>Bacteroidota</taxon>
        <taxon>Cytophagia</taxon>
        <taxon>Cytophagales</taxon>
        <taxon>Rhodocytophagaceae</taxon>
        <taxon>Rhodocytophaga</taxon>
    </lineage>
</organism>
<comment type="caution">
    <text evidence="4">The sequence shown here is derived from an EMBL/GenBank/DDBJ whole genome shotgun (WGS) entry which is preliminary data.</text>
</comment>
<keyword evidence="2" id="KW-1133">Transmembrane helix</keyword>
<feature type="transmembrane region" description="Helical" evidence="2">
    <location>
        <begin position="363"/>
        <end position="381"/>
    </location>
</feature>
<feature type="transmembrane region" description="Helical" evidence="2">
    <location>
        <begin position="567"/>
        <end position="588"/>
    </location>
</feature>
<feature type="transmembrane region" description="Helical" evidence="2">
    <location>
        <begin position="408"/>
        <end position="432"/>
    </location>
</feature>
<feature type="domain" description="Peptidase M1 membrane alanine aminopeptidase" evidence="3">
    <location>
        <begin position="889"/>
        <end position="1092"/>
    </location>
</feature>
<feature type="transmembrane region" description="Helical" evidence="2">
    <location>
        <begin position="245"/>
        <end position="264"/>
    </location>
</feature>
<keyword evidence="4" id="KW-0031">Aminopeptidase</keyword>
<feature type="transmembrane region" description="Helical" evidence="2">
    <location>
        <begin position="452"/>
        <end position="469"/>
    </location>
</feature>
<name>A0ABT8R911_9BACT</name>
<sequence>MFKDIFLFELKYRARRPATYLYALILFLYFFISIINGWTPGSEKAYINSAFVIQQALIIMSIFGVLICSAIMGVPVYRDIEHDTRSYFLSYPITEKGYLLGRYAGSFVVLFLVFLAGTLGLLLGGIMGPLFGFEETSRFGPVNFSAYANGIILFLLPNIFFTGTLFFCLVTLTRKIVVAYTGSILFFVAYLVANALTSDIEKRNLADLIDTFGLNTFQNATRYWTVVEQNTSLAALEGNTLWNRIIWMSMAAVVFAYTVFRFNFQSFLDVKLGKKKTIELDLGISKTHVHIPVAVQSFSASGYFREMFRLAKLEFTNVVTDIYFLGILLGGLLFLFLDGWFGFPQYGTPSFPTTYYMLEVKDFNYIIFIYILLIFYTGEVVHRDRSVRFNQISDTLPVPNWLMYGSKFLALVYICLMLVHMPLICGVLNQVIKGYYTFEFGKYFTDLYLIELPEYLQLTMLTFFVHILVNNKFPGHVVSIGIWVIMFSLRSFAEYDYNLFFYSYTPGYRISDMNGFGHFLKPLAWFNVYWLLLGVLLLMIGNLLWVRGTEGDWQNRLKLARHRINTPVLASLLTVTLLWIGTGSYIYYNTSIVNNYRTAEENRNAQAELEKKYSHLERALQPKITDVKLYADLYPNDFRASMRAICLITNKWDKPIDTLYINSNAPIRYLKINGTALEPFFQDASLLPTEGINTDADRTHTGFLWYKLPQTLQPGDTVTMETQTELAYRGFTNSGINRQVVENGTFYTGGIPAFGYSSQGELTSDKERKKRNLPEKKYTQPAQDDPWGLGNLLFNDDADYITYEAVVSTTPDQIAVSPGYLQKSWEDNGRKYYQYKMEGEMDMFFTVVSARYAVAKDQWKGQDGKTVNIEIFHHPTHTYNIDRFIGSVKASMDYFNTNFTPYQYKQMRILEFPRYAGFAQSFPNTVPYSESFAWVGDFSDPDKTDYGFYVTAHEVAHQWWGHQVTPSNTRGANQLSETMAEYSALMVLKKEYGEDAMQKFLKYALDRYLSGRASERKFEETLMQNDQRAYVWYQKGSLIMYALADYIGEDAVNKGLKAFLEKAAFRQKAPFATTGEFLPYLMNATPDSLQYFVVDGWENICLYENRIKEATYQKVKDDEYKVKLTVDTKKIYYDGTGNEMAQGKYKEYIDIGIFTEDGKNKQGMTVKKPLYLKKHWLAPGEHTLEFTVKGKPVRAGIDPYNKLIDRVPDDNVKDVSEE</sequence>
<reference evidence="4" key="1">
    <citation type="submission" date="2023-07" db="EMBL/GenBank/DDBJ databases">
        <title>The genome sequence of Rhodocytophaga aerolata KACC 12507.</title>
        <authorList>
            <person name="Zhang X."/>
        </authorList>
    </citation>
    <scope>NUCLEOTIDE SEQUENCE</scope>
    <source>
        <strain evidence="4">KACC 12507</strain>
    </source>
</reference>
<protein>
    <submittedName>
        <fullName evidence="4">M1 family aminopeptidase</fullName>
    </submittedName>
</protein>
<dbReference type="GO" id="GO:0004177">
    <property type="term" value="F:aminopeptidase activity"/>
    <property type="evidence" value="ECO:0007669"/>
    <property type="project" value="UniProtKB-KW"/>
</dbReference>
<feature type="transmembrane region" description="Helical" evidence="2">
    <location>
        <begin position="20"/>
        <end position="39"/>
    </location>
</feature>
<feature type="transmembrane region" description="Helical" evidence="2">
    <location>
        <begin position="98"/>
        <end position="126"/>
    </location>
</feature>
<keyword evidence="2" id="KW-0812">Transmembrane</keyword>
<dbReference type="RefSeq" id="WP_302038651.1">
    <property type="nucleotide sequence ID" value="NZ_JAUKPO010000008.1"/>
</dbReference>
<keyword evidence="5" id="KW-1185">Reference proteome</keyword>
<keyword evidence="2" id="KW-0472">Membrane</keyword>
<feature type="compositionally biased region" description="Basic and acidic residues" evidence="1">
    <location>
        <begin position="763"/>
        <end position="778"/>
    </location>
</feature>
<evidence type="ECO:0000256" key="1">
    <source>
        <dbReference type="SAM" id="MobiDB-lite"/>
    </source>
</evidence>
<keyword evidence="4" id="KW-0378">Hydrolase</keyword>
<feature type="transmembrane region" description="Helical" evidence="2">
    <location>
        <begin position="177"/>
        <end position="196"/>
    </location>
</feature>
<dbReference type="InterPro" id="IPR014782">
    <property type="entry name" value="Peptidase_M1_dom"/>
</dbReference>
<dbReference type="Pfam" id="PF01433">
    <property type="entry name" value="Peptidase_M1"/>
    <property type="match status" value="1"/>
</dbReference>
<gene>
    <name evidence="4" type="ORF">Q0590_16375</name>
</gene>
<proteinExistence type="predicted"/>
<feature type="transmembrane region" description="Helical" evidence="2">
    <location>
        <begin position="322"/>
        <end position="343"/>
    </location>
</feature>
<feature type="region of interest" description="Disordered" evidence="1">
    <location>
        <begin position="758"/>
        <end position="781"/>
    </location>
</feature>
<feature type="transmembrane region" description="Helical" evidence="2">
    <location>
        <begin position="51"/>
        <end position="77"/>
    </location>
</feature>
<evidence type="ECO:0000313" key="5">
    <source>
        <dbReference type="Proteomes" id="UP001168528"/>
    </source>
</evidence>
<dbReference type="Gene3D" id="1.10.390.10">
    <property type="entry name" value="Neutral Protease Domain 2"/>
    <property type="match status" value="1"/>
</dbReference>
<accession>A0ABT8R911</accession>
<feature type="transmembrane region" description="Helical" evidence="2">
    <location>
        <begin position="146"/>
        <end position="170"/>
    </location>
</feature>
<dbReference type="SUPFAM" id="SSF55486">
    <property type="entry name" value="Metalloproteases ('zincins'), catalytic domain"/>
    <property type="match status" value="1"/>
</dbReference>
<keyword evidence="4" id="KW-0645">Protease</keyword>
<evidence type="ECO:0000313" key="4">
    <source>
        <dbReference type="EMBL" id="MDO1447849.1"/>
    </source>
</evidence>
<feature type="transmembrane region" description="Helical" evidence="2">
    <location>
        <begin position="528"/>
        <end position="546"/>
    </location>
</feature>
<evidence type="ECO:0000259" key="3">
    <source>
        <dbReference type="Pfam" id="PF01433"/>
    </source>
</evidence>
<feature type="transmembrane region" description="Helical" evidence="2">
    <location>
        <begin position="476"/>
        <end position="493"/>
    </location>
</feature>
<dbReference type="Proteomes" id="UP001168528">
    <property type="component" value="Unassembled WGS sequence"/>
</dbReference>
<dbReference type="EMBL" id="JAUKPO010000008">
    <property type="protein sequence ID" value="MDO1447849.1"/>
    <property type="molecule type" value="Genomic_DNA"/>
</dbReference>
<dbReference type="InterPro" id="IPR027268">
    <property type="entry name" value="Peptidase_M4/M1_CTD_sf"/>
</dbReference>
<evidence type="ECO:0000256" key="2">
    <source>
        <dbReference type="SAM" id="Phobius"/>
    </source>
</evidence>